<evidence type="ECO:0000256" key="3">
    <source>
        <dbReference type="ARBA" id="ARBA00023082"/>
    </source>
</evidence>
<dbReference type="InterPro" id="IPR039425">
    <property type="entry name" value="RNA_pol_sigma-70-like"/>
</dbReference>
<dbReference type="Gene3D" id="1.10.10.10">
    <property type="entry name" value="Winged helix-like DNA-binding domain superfamily/Winged helix DNA-binding domain"/>
    <property type="match status" value="1"/>
</dbReference>
<dbReference type="RefSeq" id="WP_187083692.1">
    <property type="nucleotide sequence ID" value="NZ_JACORU010000009.1"/>
</dbReference>
<evidence type="ECO:0000259" key="5">
    <source>
        <dbReference type="Pfam" id="PF04542"/>
    </source>
</evidence>
<name>A0A923MB87_9BURK</name>
<dbReference type="InterPro" id="IPR013324">
    <property type="entry name" value="RNA_pol_sigma_r3/r4-like"/>
</dbReference>
<evidence type="ECO:0000259" key="6">
    <source>
        <dbReference type="Pfam" id="PF08281"/>
    </source>
</evidence>
<dbReference type="Proteomes" id="UP000596827">
    <property type="component" value="Unassembled WGS sequence"/>
</dbReference>
<reference evidence="7" key="1">
    <citation type="submission" date="2020-08" db="EMBL/GenBank/DDBJ databases">
        <title>Ramlibacter sp. GTP1 16S ribosomal RNA gene genome sequencing and assembly.</title>
        <authorList>
            <person name="Kang M."/>
        </authorList>
    </citation>
    <scope>NUCLEOTIDE SEQUENCE</scope>
    <source>
        <strain evidence="7">GTP1</strain>
    </source>
</reference>
<dbReference type="InterPro" id="IPR036388">
    <property type="entry name" value="WH-like_DNA-bd_sf"/>
</dbReference>
<dbReference type="PANTHER" id="PTHR43133:SF66">
    <property type="entry name" value="ECF RNA POLYMERASE SIGMA FACTOR SIGK"/>
    <property type="match status" value="1"/>
</dbReference>
<dbReference type="InterPro" id="IPR014284">
    <property type="entry name" value="RNA_pol_sigma-70_dom"/>
</dbReference>
<dbReference type="CDD" id="cd06171">
    <property type="entry name" value="Sigma70_r4"/>
    <property type="match status" value="1"/>
</dbReference>
<evidence type="ECO:0000313" key="8">
    <source>
        <dbReference type="Proteomes" id="UP000596827"/>
    </source>
</evidence>
<dbReference type="InterPro" id="IPR013325">
    <property type="entry name" value="RNA_pol_sigma_r2"/>
</dbReference>
<gene>
    <name evidence="7" type="ORF">H8R02_22265</name>
</gene>
<comment type="caution">
    <text evidence="7">The sequence shown here is derived from an EMBL/GenBank/DDBJ whole genome shotgun (WGS) entry which is preliminary data.</text>
</comment>
<dbReference type="SUPFAM" id="SSF88946">
    <property type="entry name" value="Sigma2 domain of RNA polymerase sigma factors"/>
    <property type="match status" value="1"/>
</dbReference>
<accession>A0A923MB87</accession>
<evidence type="ECO:0000256" key="1">
    <source>
        <dbReference type="ARBA" id="ARBA00010641"/>
    </source>
</evidence>
<dbReference type="AlphaFoldDB" id="A0A923MB87"/>
<keyword evidence="8" id="KW-1185">Reference proteome</keyword>
<dbReference type="GO" id="GO:0016987">
    <property type="term" value="F:sigma factor activity"/>
    <property type="evidence" value="ECO:0007669"/>
    <property type="project" value="UniProtKB-KW"/>
</dbReference>
<sequence length="230" mass="25169">MDAAVGPPLTFVLTCPAGAAPALPRAPRMQTPSPDTELAKRLRDEQLAQWLRAAAGGDGRAFESFYEATSRHALAVVRRITGEAYAEDVLADCYFQAWRNAAQFDPARGSALSWLMTLARSRALDRLRQETLRHGGATGAPHYEADAHERCPALGPDELLESVEASTRLHEALRELSANERWVLGLAYFRDLSQTEIASLTGMPLGTVKSLMTRSQQKLRGVLQKGYAHG</sequence>
<dbReference type="PANTHER" id="PTHR43133">
    <property type="entry name" value="RNA POLYMERASE ECF-TYPE SIGMA FACTO"/>
    <property type="match status" value="1"/>
</dbReference>
<dbReference type="InterPro" id="IPR007627">
    <property type="entry name" value="RNA_pol_sigma70_r2"/>
</dbReference>
<keyword evidence="3" id="KW-0731">Sigma factor</keyword>
<protein>
    <submittedName>
        <fullName evidence="7">Sigma-70 family RNA polymerase sigma factor</fullName>
    </submittedName>
</protein>
<comment type="similarity">
    <text evidence="1">Belongs to the sigma-70 factor family. ECF subfamily.</text>
</comment>
<evidence type="ECO:0000256" key="4">
    <source>
        <dbReference type="ARBA" id="ARBA00023163"/>
    </source>
</evidence>
<dbReference type="SUPFAM" id="SSF88659">
    <property type="entry name" value="Sigma3 and sigma4 domains of RNA polymerase sigma factors"/>
    <property type="match status" value="1"/>
</dbReference>
<dbReference type="Gene3D" id="1.10.1740.10">
    <property type="match status" value="1"/>
</dbReference>
<evidence type="ECO:0000256" key="2">
    <source>
        <dbReference type="ARBA" id="ARBA00023015"/>
    </source>
</evidence>
<dbReference type="NCBIfam" id="TIGR02937">
    <property type="entry name" value="sigma70-ECF"/>
    <property type="match status" value="1"/>
</dbReference>
<keyword evidence="4" id="KW-0804">Transcription</keyword>
<evidence type="ECO:0000313" key="7">
    <source>
        <dbReference type="EMBL" id="MBC5767208.1"/>
    </source>
</evidence>
<dbReference type="Pfam" id="PF04542">
    <property type="entry name" value="Sigma70_r2"/>
    <property type="match status" value="1"/>
</dbReference>
<dbReference type="EMBL" id="JACORU010000009">
    <property type="protein sequence ID" value="MBC5767208.1"/>
    <property type="molecule type" value="Genomic_DNA"/>
</dbReference>
<dbReference type="Pfam" id="PF08281">
    <property type="entry name" value="Sigma70_r4_2"/>
    <property type="match status" value="1"/>
</dbReference>
<feature type="domain" description="RNA polymerase sigma factor 70 region 4 type 2" evidence="6">
    <location>
        <begin position="168"/>
        <end position="218"/>
    </location>
</feature>
<dbReference type="InterPro" id="IPR013249">
    <property type="entry name" value="RNA_pol_sigma70_r4_t2"/>
</dbReference>
<dbReference type="GO" id="GO:0006352">
    <property type="term" value="P:DNA-templated transcription initiation"/>
    <property type="evidence" value="ECO:0007669"/>
    <property type="project" value="InterPro"/>
</dbReference>
<feature type="domain" description="RNA polymerase sigma-70 region 2" evidence="5">
    <location>
        <begin position="65"/>
        <end position="131"/>
    </location>
</feature>
<organism evidence="7 8">
    <name type="scientific">Ramlibacter albus</name>
    <dbReference type="NCBI Taxonomy" id="2079448"/>
    <lineage>
        <taxon>Bacteria</taxon>
        <taxon>Pseudomonadati</taxon>
        <taxon>Pseudomonadota</taxon>
        <taxon>Betaproteobacteria</taxon>
        <taxon>Burkholderiales</taxon>
        <taxon>Comamonadaceae</taxon>
        <taxon>Ramlibacter</taxon>
    </lineage>
</organism>
<proteinExistence type="inferred from homology"/>
<dbReference type="GO" id="GO:0003677">
    <property type="term" value="F:DNA binding"/>
    <property type="evidence" value="ECO:0007669"/>
    <property type="project" value="InterPro"/>
</dbReference>
<keyword evidence="2" id="KW-0805">Transcription regulation</keyword>